<gene>
    <name evidence="1" type="ORF">AAX29_01924</name>
    <name evidence="2" type="ORF">FE246_00215</name>
</gene>
<evidence type="ECO:0000313" key="3">
    <source>
        <dbReference type="Proteomes" id="UP000093281"/>
    </source>
</evidence>
<evidence type="ECO:0000313" key="4">
    <source>
        <dbReference type="Proteomes" id="UP000308001"/>
    </source>
</evidence>
<name>A0A1C0B540_9BACT</name>
<dbReference type="Proteomes" id="UP000093281">
    <property type="component" value="Unassembled WGS sequence"/>
</dbReference>
<protein>
    <submittedName>
        <fullName evidence="1">Uncharacterized protein</fullName>
    </submittedName>
</protein>
<reference evidence="1" key="1">
    <citation type="submission" date="2015-05" db="EMBL/GenBank/DDBJ databases">
        <authorList>
            <person name="Wang D.B."/>
            <person name="Wang M."/>
        </authorList>
    </citation>
    <scope>NUCLEOTIDE SEQUENCE [LARGE SCALE GENOMIC DNA]</scope>
    <source>
        <strain evidence="1">DU22</strain>
    </source>
</reference>
<sequence>MNEKKDLEKVTKELEVLKKDYDKMFLEVLNTNLKLKSMGYLLKEFAINTPMFDFREKDIIEV</sequence>
<evidence type="ECO:0000313" key="1">
    <source>
        <dbReference type="EMBL" id="OCL97564.1"/>
    </source>
</evidence>
<dbReference type="AlphaFoldDB" id="A0A1C0B540"/>
<organism evidence="1 3">
    <name type="scientific">Aliarcobacter thereius</name>
    <dbReference type="NCBI Taxonomy" id="544718"/>
    <lineage>
        <taxon>Bacteria</taxon>
        <taxon>Pseudomonadati</taxon>
        <taxon>Campylobacterota</taxon>
        <taxon>Epsilonproteobacteria</taxon>
        <taxon>Campylobacterales</taxon>
        <taxon>Arcobacteraceae</taxon>
        <taxon>Aliarcobacter</taxon>
    </lineage>
</organism>
<comment type="caution">
    <text evidence="1">The sequence shown here is derived from an EMBL/GenBank/DDBJ whole genome shotgun (WGS) entry which is preliminary data.</text>
</comment>
<dbReference type="EMBL" id="LCUJ01000010">
    <property type="protein sequence ID" value="OCL97564.1"/>
    <property type="molecule type" value="Genomic_DNA"/>
</dbReference>
<proteinExistence type="predicted"/>
<reference evidence="3" key="2">
    <citation type="submission" date="2015-05" db="EMBL/GenBank/DDBJ databases">
        <authorList>
            <person name="Rovetto F."/>
            <person name="Cocolin L."/>
            <person name="Illeghems K."/>
            <person name="Van Nieuwerburgh F."/>
            <person name="Houf K."/>
        </authorList>
    </citation>
    <scope>NUCLEOTIDE SEQUENCE [LARGE SCALE GENOMIC DNA]</scope>
    <source>
        <strain evidence="3">DU22</strain>
    </source>
</reference>
<dbReference type="EMBL" id="VBUF01000001">
    <property type="protein sequence ID" value="TLS72945.1"/>
    <property type="molecule type" value="Genomic_DNA"/>
</dbReference>
<dbReference type="RefSeq" id="WP_066187560.1">
    <property type="nucleotide sequence ID" value="NZ_LCUJ01000010.1"/>
</dbReference>
<evidence type="ECO:0000313" key="2">
    <source>
        <dbReference type="EMBL" id="TLS72945.1"/>
    </source>
</evidence>
<dbReference type="Proteomes" id="UP000308001">
    <property type="component" value="Unassembled WGS sequence"/>
</dbReference>
<reference evidence="2 4" key="3">
    <citation type="submission" date="2019-05" db="EMBL/GenBank/DDBJ databases">
        <title>Arcobacter cibarius and Arcobacter thereius providing challenges in identification an antibiotic susceptibility and Quinolone resistance.</title>
        <authorList>
            <person name="Busch A."/>
            <person name="Hanel I."/>
            <person name="Hotzel H."/>
            <person name="Tomaso H."/>
        </authorList>
    </citation>
    <scope>NUCLEOTIDE SEQUENCE [LARGE SCALE GENOMIC DNA]</scope>
    <source>
        <strain evidence="2 4">17CS1191_2</strain>
    </source>
</reference>
<accession>A0A1C0B540</accession>